<organism evidence="1 2">
    <name type="scientific">Chromatocurvus halotolerans</name>
    <dbReference type="NCBI Taxonomy" id="1132028"/>
    <lineage>
        <taxon>Bacteria</taxon>
        <taxon>Pseudomonadati</taxon>
        <taxon>Pseudomonadota</taxon>
        <taxon>Gammaproteobacteria</taxon>
        <taxon>Cellvibrionales</taxon>
        <taxon>Halieaceae</taxon>
        <taxon>Chromatocurvus</taxon>
    </lineage>
</organism>
<proteinExistence type="predicted"/>
<gene>
    <name evidence="1" type="ORF">EV688_10211</name>
</gene>
<dbReference type="Proteomes" id="UP000294980">
    <property type="component" value="Unassembled WGS sequence"/>
</dbReference>
<evidence type="ECO:0008006" key="3">
    <source>
        <dbReference type="Google" id="ProtNLM"/>
    </source>
</evidence>
<evidence type="ECO:0000313" key="1">
    <source>
        <dbReference type="EMBL" id="TCO77554.1"/>
    </source>
</evidence>
<dbReference type="OrthoDB" id="288532at2"/>
<comment type="caution">
    <text evidence="1">The sequence shown here is derived from an EMBL/GenBank/DDBJ whole genome shotgun (WGS) entry which is preliminary data.</text>
</comment>
<accession>A0A4R2KUJ0</accession>
<dbReference type="SUPFAM" id="SSF52540">
    <property type="entry name" value="P-loop containing nucleoside triphosphate hydrolases"/>
    <property type="match status" value="1"/>
</dbReference>
<dbReference type="InterPro" id="IPR027417">
    <property type="entry name" value="P-loop_NTPase"/>
</dbReference>
<reference evidence="1 2" key="1">
    <citation type="submission" date="2019-03" db="EMBL/GenBank/DDBJ databases">
        <title>Genomic Encyclopedia of Type Strains, Phase IV (KMG-IV): sequencing the most valuable type-strain genomes for metagenomic binning, comparative biology and taxonomic classification.</title>
        <authorList>
            <person name="Goeker M."/>
        </authorList>
    </citation>
    <scope>NUCLEOTIDE SEQUENCE [LARGE SCALE GENOMIC DNA]</scope>
    <source>
        <strain evidence="1 2">DSM 23344</strain>
    </source>
</reference>
<protein>
    <recommendedName>
        <fullName evidence="3">Sulfotransferase family protein</fullName>
    </recommendedName>
</protein>
<dbReference type="EMBL" id="SLWX01000002">
    <property type="protein sequence ID" value="TCO77554.1"/>
    <property type="molecule type" value="Genomic_DNA"/>
</dbReference>
<dbReference type="RefSeq" id="WP_117314368.1">
    <property type="nucleotide sequence ID" value="NZ_QQSW01000001.1"/>
</dbReference>
<sequence length="232" mass="27208">MIISHRYRFIFIKTHKTAGSSLEMGLGPLCAKEDVVSHMETNLQSGVPRNYLPDTRIGRAYGRHRWVRKLLSRHSPRLGAYFYEHMPAWRVRELVGEGVWQSYFTFCMERNPWDKLVSYYLWKRDGQSRSMPSFKSWVMGKPHRLPLDADLYMSGDQLLVDRVFDYRDLPSALRELGSRTGLPVPAVLPGEKTGIAIDRKPWPTYYDDEARARVEMLYRREIALMNYRFDGP</sequence>
<dbReference type="AlphaFoldDB" id="A0A4R2KUJ0"/>
<dbReference type="Gene3D" id="3.40.50.300">
    <property type="entry name" value="P-loop containing nucleotide triphosphate hydrolases"/>
    <property type="match status" value="1"/>
</dbReference>
<evidence type="ECO:0000313" key="2">
    <source>
        <dbReference type="Proteomes" id="UP000294980"/>
    </source>
</evidence>
<name>A0A4R2KUJ0_9GAMM</name>
<keyword evidence="2" id="KW-1185">Reference proteome</keyword>